<dbReference type="InterPro" id="IPR028082">
    <property type="entry name" value="Peripla_BP_I"/>
</dbReference>
<evidence type="ECO:0000256" key="8">
    <source>
        <dbReference type="ARBA" id="ARBA00023180"/>
    </source>
</evidence>
<feature type="transmembrane region" description="Helical" evidence="10">
    <location>
        <begin position="837"/>
        <end position="857"/>
    </location>
</feature>
<feature type="domain" description="G-protein coupled receptors family 3 profile" evidence="12">
    <location>
        <begin position="612"/>
        <end position="879"/>
    </location>
</feature>
<dbReference type="AlphaFoldDB" id="A0A6P7TZW2"/>
<feature type="transmembrane region" description="Helical" evidence="10">
    <location>
        <begin position="728"/>
        <end position="749"/>
    </location>
</feature>
<dbReference type="InterPro" id="IPR050726">
    <property type="entry name" value="mGluR"/>
</dbReference>
<keyword evidence="9" id="KW-0807">Transducer</keyword>
<evidence type="ECO:0000256" key="6">
    <source>
        <dbReference type="ARBA" id="ARBA00023136"/>
    </source>
</evidence>
<evidence type="ECO:0000256" key="10">
    <source>
        <dbReference type="SAM" id="Phobius"/>
    </source>
</evidence>
<protein>
    <submittedName>
        <fullName evidence="14">Extracellular calcium-sensing receptor-like isoform X1</fullName>
    </submittedName>
</protein>
<feature type="transmembrane region" description="Helical" evidence="10">
    <location>
        <begin position="769"/>
        <end position="788"/>
    </location>
</feature>
<dbReference type="PANTHER" id="PTHR24060">
    <property type="entry name" value="METABOTROPIC GLUTAMATE RECEPTOR"/>
    <property type="match status" value="1"/>
</dbReference>
<keyword evidence="13" id="KW-1185">Reference proteome</keyword>
<dbReference type="Pfam" id="PF00003">
    <property type="entry name" value="7tm_3"/>
    <property type="match status" value="1"/>
</dbReference>
<feature type="chain" id="PRO_5028904403" evidence="11">
    <location>
        <begin position="20"/>
        <end position="902"/>
    </location>
</feature>
<dbReference type="PRINTS" id="PR00248">
    <property type="entry name" value="GPCRMGR"/>
</dbReference>
<dbReference type="InterPro" id="IPR001828">
    <property type="entry name" value="ANF_lig-bd_rcpt"/>
</dbReference>
<dbReference type="PROSITE" id="PS50259">
    <property type="entry name" value="G_PROTEIN_RECEP_F3_4"/>
    <property type="match status" value="1"/>
</dbReference>
<feature type="transmembrane region" description="Helical" evidence="10">
    <location>
        <begin position="612"/>
        <end position="637"/>
    </location>
</feature>
<evidence type="ECO:0000259" key="12">
    <source>
        <dbReference type="PROSITE" id="PS50259"/>
    </source>
</evidence>
<dbReference type="Gene3D" id="2.10.50.30">
    <property type="entry name" value="GPCR, family 3, nine cysteines domain"/>
    <property type="match status" value="1"/>
</dbReference>
<evidence type="ECO:0000256" key="1">
    <source>
        <dbReference type="ARBA" id="ARBA00004651"/>
    </source>
</evidence>
<evidence type="ECO:0000256" key="9">
    <source>
        <dbReference type="ARBA" id="ARBA00023224"/>
    </source>
</evidence>
<keyword evidence="3 10" id="KW-0812">Transmembrane</keyword>
<keyword evidence="11" id="KW-0732">Signal</keyword>
<dbReference type="InterPro" id="IPR017978">
    <property type="entry name" value="GPCR_3_C"/>
</dbReference>
<dbReference type="Proteomes" id="UP000515154">
    <property type="component" value="Unplaced"/>
</dbReference>
<organism evidence="13 14">
    <name type="scientific">Octopus sinensis</name>
    <name type="common">East Asian common octopus</name>
    <dbReference type="NCBI Taxonomy" id="2607531"/>
    <lineage>
        <taxon>Eukaryota</taxon>
        <taxon>Metazoa</taxon>
        <taxon>Spiralia</taxon>
        <taxon>Lophotrochozoa</taxon>
        <taxon>Mollusca</taxon>
        <taxon>Cephalopoda</taxon>
        <taxon>Coleoidea</taxon>
        <taxon>Octopodiformes</taxon>
        <taxon>Octopoda</taxon>
        <taxon>Incirrata</taxon>
        <taxon>Octopodidae</taxon>
        <taxon>Octopus</taxon>
    </lineage>
</organism>
<name>A0A6P7TZW2_9MOLL</name>
<evidence type="ECO:0000256" key="11">
    <source>
        <dbReference type="SAM" id="SignalP"/>
    </source>
</evidence>
<dbReference type="GO" id="GO:0005886">
    <property type="term" value="C:plasma membrane"/>
    <property type="evidence" value="ECO:0007669"/>
    <property type="project" value="UniProtKB-SubCell"/>
</dbReference>
<reference evidence="14" key="1">
    <citation type="submission" date="2025-08" db="UniProtKB">
        <authorList>
            <consortium name="RefSeq"/>
        </authorList>
    </citation>
    <scope>IDENTIFICATION</scope>
</reference>
<feature type="signal peptide" evidence="11">
    <location>
        <begin position="1"/>
        <end position="19"/>
    </location>
</feature>
<keyword evidence="2" id="KW-1003">Cell membrane</keyword>
<keyword evidence="5" id="KW-0297">G-protein coupled receptor</keyword>
<keyword evidence="6 10" id="KW-0472">Membrane</keyword>
<dbReference type="KEGG" id="osn:115232309"/>
<feature type="transmembrane region" description="Helical" evidence="10">
    <location>
        <begin position="681"/>
        <end position="697"/>
    </location>
</feature>
<dbReference type="Gene3D" id="3.40.50.2300">
    <property type="match status" value="2"/>
</dbReference>
<evidence type="ECO:0000256" key="2">
    <source>
        <dbReference type="ARBA" id="ARBA00022475"/>
    </source>
</evidence>
<evidence type="ECO:0000313" key="13">
    <source>
        <dbReference type="Proteomes" id="UP000515154"/>
    </source>
</evidence>
<dbReference type="Pfam" id="PF01094">
    <property type="entry name" value="ANF_receptor"/>
    <property type="match status" value="1"/>
</dbReference>
<evidence type="ECO:0000256" key="7">
    <source>
        <dbReference type="ARBA" id="ARBA00023170"/>
    </source>
</evidence>
<evidence type="ECO:0000313" key="14">
    <source>
        <dbReference type="RefSeq" id="XP_029657989.2"/>
    </source>
</evidence>
<keyword evidence="7" id="KW-0675">Receptor</keyword>
<evidence type="ECO:0000256" key="3">
    <source>
        <dbReference type="ARBA" id="ARBA00022692"/>
    </source>
</evidence>
<feature type="transmembrane region" description="Helical" evidence="10">
    <location>
        <begin position="809"/>
        <end position="825"/>
    </location>
</feature>
<comment type="subcellular location">
    <subcellularLocation>
        <location evidence="1">Cell membrane</location>
        <topology evidence="1">Multi-pass membrane protein</topology>
    </subcellularLocation>
</comment>
<sequence length="902" mass="102632">MVSYRGIISLAVFIMTTTTQYLPELTITPEIRLTSNSLYKPGDYIIGGIFSLHAQSSRRNYSHCHSFNDVGFAAAEAMLYIINKISNSSLLPNITIGYDIRDDCNTLIRGIEAAFDFLSRPGTVPFYPVTPGNPYKFLPNTSNHVNTAQQFKMSEQSVIAVVGPANSDQSLVTSTIFSTVLLPQISYSASSQVLSDKTEFTSFFRLVPSDWVQVKAMIDVLLHLNWTYVSLLGSDTNYGRLGLALLEYEAAKVDIKIAMKKTFSYSSAPQVAEDIMAYINSNPIVSKSKVFIIFASPHEVYRLLKIFQKFNFSDITYFASESWTLNKRILDLDVSIIEGTLGLRPYSETPTDYQSYLESLSLKDVTELDTWFQEYLIIKHICSNITLQNETNWIHDEIPQIGHRHFQEACFRHLQSSGKSRELFDYLMLKKVPFVLDAVYVIAHALHKLLCNNGSCLKRFISNKEIFEMIKQTKFDGQSGFIEFNEFGDISGEFSLFNIQKKKDGQLFYRKVGHWNCSHLVMDRNDIVWKGEADVVISRCDQPCAPGTHLALASDKECWTCVHCGKGQFTNAYNMASCLNCTEHFGTGWGSNKNYTSCEELPQNFLSWNGHFAIASILFSSSCLLFTLMVFSFFVKYRHSHIVKGSNRELTHVLFVSLVLSIFSPYVYIGRPTHTRCMLQPNYLSFVMSSSVLVIYFKTDRILCIFNAKPTTIDNLHLEKRKRDRLQILCFLVIELIICGSLATSTYFHQPIVDFYTVPDTSVSLGCSLAWYHQHAVAFVWFTILILGSSYKAYRVRKLPENFNEARQINFTLFILFLIWVLVSVGVANEPNHGTCSSYICIAAQFHTLVVLVFMLIPKLRIIIFQPTKNSTEAVRMQTMEYMIRKQSKVSSLETLSTIDLN</sequence>
<dbReference type="InterPro" id="IPR000337">
    <property type="entry name" value="GPCR_3"/>
</dbReference>
<dbReference type="GO" id="GO:0004930">
    <property type="term" value="F:G protein-coupled receptor activity"/>
    <property type="evidence" value="ECO:0007669"/>
    <property type="project" value="UniProtKB-KW"/>
</dbReference>
<evidence type="ECO:0000256" key="5">
    <source>
        <dbReference type="ARBA" id="ARBA00023040"/>
    </source>
</evidence>
<evidence type="ECO:0000256" key="4">
    <source>
        <dbReference type="ARBA" id="ARBA00022989"/>
    </source>
</evidence>
<dbReference type="CDD" id="cd13953">
    <property type="entry name" value="7tm_classC_mGluR-like"/>
    <property type="match status" value="1"/>
</dbReference>
<gene>
    <name evidence="14" type="primary">LOC115232309</name>
</gene>
<dbReference type="SUPFAM" id="SSF53822">
    <property type="entry name" value="Periplasmic binding protein-like I"/>
    <property type="match status" value="1"/>
</dbReference>
<keyword evidence="8" id="KW-0325">Glycoprotein</keyword>
<feature type="transmembrane region" description="Helical" evidence="10">
    <location>
        <begin position="649"/>
        <end position="669"/>
    </location>
</feature>
<dbReference type="RefSeq" id="XP_029657989.2">
    <property type="nucleotide sequence ID" value="XM_029802129.2"/>
</dbReference>
<proteinExistence type="predicted"/>
<keyword evidence="4 10" id="KW-1133">Transmembrane helix</keyword>
<dbReference type="InterPro" id="IPR038550">
    <property type="entry name" value="GPCR_3_9-Cys_sf"/>
</dbReference>
<accession>A0A6P7TZW2</accession>